<dbReference type="Gene3D" id="1.10.443.10">
    <property type="entry name" value="Intergrase catalytic core"/>
    <property type="match status" value="1"/>
</dbReference>
<evidence type="ECO:0000313" key="5">
    <source>
        <dbReference type="Proteomes" id="UP001500689"/>
    </source>
</evidence>
<evidence type="ECO:0000256" key="2">
    <source>
        <dbReference type="SAM" id="MobiDB-lite"/>
    </source>
</evidence>
<evidence type="ECO:0000256" key="1">
    <source>
        <dbReference type="ARBA" id="ARBA00023172"/>
    </source>
</evidence>
<dbReference type="InterPro" id="IPR013762">
    <property type="entry name" value="Integrase-like_cat_sf"/>
</dbReference>
<keyword evidence="5" id="KW-1185">Reference proteome</keyword>
<dbReference type="RefSeq" id="WP_344867388.1">
    <property type="nucleotide sequence ID" value="NZ_BAAAZN010000019.1"/>
</dbReference>
<accession>A0ABP6XWT8</accession>
<feature type="domain" description="Tyr recombinase" evidence="3">
    <location>
        <begin position="8"/>
        <end position="51"/>
    </location>
</feature>
<dbReference type="InterPro" id="IPR011010">
    <property type="entry name" value="DNA_brk_join_enz"/>
</dbReference>
<evidence type="ECO:0000313" key="4">
    <source>
        <dbReference type="EMBL" id="GAA3573836.1"/>
    </source>
</evidence>
<reference evidence="5" key="1">
    <citation type="journal article" date="2019" name="Int. J. Syst. Evol. Microbiol.">
        <title>The Global Catalogue of Microorganisms (GCM) 10K type strain sequencing project: providing services to taxonomists for standard genome sequencing and annotation.</title>
        <authorList>
            <consortium name="The Broad Institute Genomics Platform"/>
            <consortium name="The Broad Institute Genome Sequencing Center for Infectious Disease"/>
            <person name="Wu L."/>
            <person name="Ma J."/>
        </authorList>
    </citation>
    <scope>NUCLEOTIDE SEQUENCE [LARGE SCALE GENOMIC DNA]</scope>
    <source>
        <strain evidence="5">JCM 16898</strain>
    </source>
</reference>
<dbReference type="Proteomes" id="UP001500689">
    <property type="component" value="Unassembled WGS sequence"/>
</dbReference>
<dbReference type="InterPro" id="IPR002104">
    <property type="entry name" value="Integrase_catalytic"/>
</dbReference>
<proteinExistence type="predicted"/>
<dbReference type="SUPFAM" id="SSF56349">
    <property type="entry name" value="DNA breaking-rejoining enzymes"/>
    <property type="match status" value="1"/>
</dbReference>
<dbReference type="EMBL" id="BAAAZN010000019">
    <property type="protein sequence ID" value="GAA3573836.1"/>
    <property type="molecule type" value="Genomic_DNA"/>
</dbReference>
<keyword evidence="1" id="KW-0233">DNA recombination</keyword>
<dbReference type="CDD" id="cd00397">
    <property type="entry name" value="DNA_BRE_C"/>
    <property type="match status" value="1"/>
</dbReference>
<comment type="caution">
    <text evidence="4">The sequence shown here is derived from an EMBL/GenBank/DDBJ whole genome shotgun (WGS) entry which is preliminary data.</text>
</comment>
<name>A0ABP6XWT8_9PSEU</name>
<sequence length="103" mass="11489">MATRVRPHTATAETRHTYVTRLIESGYDGQFVTDQVGHSHAATTAIYLAVSSDFKNLKVREHLDAAEEAALQRAFALAETEAEMDDDFSEQPPCEPAGRRRRV</sequence>
<gene>
    <name evidence="4" type="ORF">GCM10022222_67750</name>
</gene>
<dbReference type="Pfam" id="PF00589">
    <property type="entry name" value="Phage_integrase"/>
    <property type="match status" value="1"/>
</dbReference>
<organism evidence="4 5">
    <name type="scientific">Amycolatopsis ultiminotia</name>
    <dbReference type="NCBI Taxonomy" id="543629"/>
    <lineage>
        <taxon>Bacteria</taxon>
        <taxon>Bacillati</taxon>
        <taxon>Actinomycetota</taxon>
        <taxon>Actinomycetes</taxon>
        <taxon>Pseudonocardiales</taxon>
        <taxon>Pseudonocardiaceae</taxon>
        <taxon>Amycolatopsis</taxon>
    </lineage>
</organism>
<feature type="region of interest" description="Disordered" evidence="2">
    <location>
        <begin position="82"/>
        <end position="103"/>
    </location>
</feature>
<protein>
    <recommendedName>
        <fullName evidence="3">Tyr recombinase domain-containing protein</fullName>
    </recommendedName>
</protein>
<evidence type="ECO:0000259" key="3">
    <source>
        <dbReference type="Pfam" id="PF00589"/>
    </source>
</evidence>